<accession>A0A482WXN0</accession>
<keyword evidence="6" id="KW-1185">Reference proteome</keyword>
<sequence length="189" mass="22587">MSKDSDLFSLNNTYLDMHKSYQRNKNDNSVQEIMKKSILNTDYGMLERDPECEASLKQQKIQKLKEKKSTKGPDWFNMKNTKMTKEVQNDLRVLHMRQVLDPKHFYKKNDIKGLPKYFQVGKYVDSPTDFYSARLTKKERKSTIVEELMADADFMKYNKKKHKERKIKHIKTHAKAHQKAKRLKKKNKK</sequence>
<dbReference type="EMBL" id="QKKF02022863">
    <property type="protein sequence ID" value="RZF37921.1"/>
    <property type="molecule type" value="Genomic_DNA"/>
</dbReference>
<dbReference type="GO" id="GO:0006396">
    <property type="term" value="P:RNA processing"/>
    <property type="evidence" value="ECO:0007669"/>
    <property type="project" value="TreeGrafter"/>
</dbReference>
<dbReference type="OrthoDB" id="427886at2759"/>
<organism evidence="5 6">
    <name type="scientific">Laodelphax striatellus</name>
    <name type="common">Small brown planthopper</name>
    <name type="synonym">Delphax striatella</name>
    <dbReference type="NCBI Taxonomy" id="195883"/>
    <lineage>
        <taxon>Eukaryota</taxon>
        <taxon>Metazoa</taxon>
        <taxon>Ecdysozoa</taxon>
        <taxon>Arthropoda</taxon>
        <taxon>Hexapoda</taxon>
        <taxon>Insecta</taxon>
        <taxon>Pterygota</taxon>
        <taxon>Neoptera</taxon>
        <taxon>Paraneoptera</taxon>
        <taxon>Hemiptera</taxon>
        <taxon>Auchenorrhyncha</taxon>
        <taxon>Fulgoroidea</taxon>
        <taxon>Delphacidae</taxon>
        <taxon>Criomorphinae</taxon>
        <taxon>Laodelphax</taxon>
    </lineage>
</organism>
<dbReference type="Proteomes" id="UP000291343">
    <property type="component" value="Unassembled WGS sequence"/>
</dbReference>
<comment type="subcellular location">
    <subcellularLocation>
        <location evidence="1">Nucleus</location>
        <location evidence="1">Nucleolus</location>
    </subcellularLocation>
</comment>
<dbReference type="SMR" id="A0A482WXN0"/>
<dbReference type="InterPro" id="IPR014810">
    <property type="entry name" value="Fcf2_C"/>
</dbReference>
<dbReference type="GO" id="GO:0003723">
    <property type="term" value="F:RNA binding"/>
    <property type="evidence" value="ECO:0007669"/>
    <property type="project" value="TreeGrafter"/>
</dbReference>
<feature type="domain" description="Fcf2 pre-rRNA processing C-terminal" evidence="4">
    <location>
        <begin position="67"/>
        <end position="161"/>
    </location>
</feature>
<proteinExistence type="predicted"/>
<evidence type="ECO:0000256" key="3">
    <source>
        <dbReference type="SAM" id="MobiDB-lite"/>
    </source>
</evidence>
<evidence type="ECO:0000313" key="6">
    <source>
        <dbReference type="Proteomes" id="UP000291343"/>
    </source>
</evidence>
<keyword evidence="2" id="KW-0539">Nucleus</keyword>
<feature type="region of interest" description="Disordered" evidence="3">
    <location>
        <begin position="160"/>
        <end position="189"/>
    </location>
</feature>
<dbReference type="FunCoup" id="A0A482WXN0">
    <property type="interactions" value="620"/>
</dbReference>
<reference evidence="5 6" key="1">
    <citation type="journal article" date="2017" name="Gigascience">
        <title>Genome sequence of the small brown planthopper, Laodelphax striatellus.</title>
        <authorList>
            <person name="Zhu J."/>
            <person name="Jiang F."/>
            <person name="Wang X."/>
            <person name="Yang P."/>
            <person name="Bao Y."/>
            <person name="Zhao W."/>
            <person name="Wang W."/>
            <person name="Lu H."/>
            <person name="Wang Q."/>
            <person name="Cui N."/>
            <person name="Li J."/>
            <person name="Chen X."/>
            <person name="Luo L."/>
            <person name="Yu J."/>
            <person name="Kang L."/>
            <person name="Cui F."/>
        </authorList>
    </citation>
    <scope>NUCLEOTIDE SEQUENCE [LARGE SCALE GENOMIC DNA]</scope>
    <source>
        <strain evidence="5">Lst14</strain>
    </source>
</reference>
<evidence type="ECO:0000313" key="5">
    <source>
        <dbReference type="EMBL" id="RZF37921.1"/>
    </source>
</evidence>
<evidence type="ECO:0000256" key="1">
    <source>
        <dbReference type="ARBA" id="ARBA00004604"/>
    </source>
</evidence>
<dbReference type="AlphaFoldDB" id="A0A482WXN0"/>
<dbReference type="GO" id="GO:0005730">
    <property type="term" value="C:nucleolus"/>
    <property type="evidence" value="ECO:0007669"/>
    <property type="project" value="UniProtKB-SubCell"/>
</dbReference>
<gene>
    <name evidence="5" type="ORF">LSTR_LSTR005421</name>
</gene>
<name>A0A482WXN0_LAOST</name>
<dbReference type="InParanoid" id="A0A482WXN0"/>
<protein>
    <recommendedName>
        <fullName evidence="4">Fcf2 pre-rRNA processing C-terminal domain-containing protein</fullName>
    </recommendedName>
</protein>
<evidence type="ECO:0000256" key="2">
    <source>
        <dbReference type="ARBA" id="ARBA00023242"/>
    </source>
</evidence>
<comment type="caution">
    <text evidence="5">The sequence shown here is derived from an EMBL/GenBank/DDBJ whole genome shotgun (WGS) entry which is preliminary data.</text>
</comment>
<dbReference type="InterPro" id="IPR039883">
    <property type="entry name" value="Fcf2/DNTTIP2"/>
</dbReference>
<dbReference type="PANTHER" id="PTHR21686">
    <property type="entry name" value="DEOXYNUCLEOTIDYLTRANSFERASE TERMINAL-INTERACTING PROTEIN 2"/>
    <property type="match status" value="1"/>
</dbReference>
<dbReference type="STRING" id="195883.A0A482WXN0"/>
<dbReference type="PANTHER" id="PTHR21686:SF12">
    <property type="entry name" value="DEOXYNUCLEOTIDYLTRANSFERASE TERMINAL-INTERACTING PROTEIN 2"/>
    <property type="match status" value="1"/>
</dbReference>
<evidence type="ECO:0000259" key="4">
    <source>
        <dbReference type="Pfam" id="PF08698"/>
    </source>
</evidence>
<dbReference type="Pfam" id="PF08698">
    <property type="entry name" value="Fcf2"/>
    <property type="match status" value="1"/>
</dbReference>